<dbReference type="GO" id="GO:0032007">
    <property type="term" value="P:negative regulation of TOR signaling"/>
    <property type="evidence" value="ECO:0007669"/>
    <property type="project" value="TreeGrafter"/>
</dbReference>
<gene>
    <name evidence="4" type="ORF">QCA50_012186</name>
</gene>
<proteinExistence type="predicted"/>
<dbReference type="InterPro" id="IPR027107">
    <property type="entry name" value="Tuberin/Ral-act_asu"/>
</dbReference>
<dbReference type="PANTHER" id="PTHR10063">
    <property type="entry name" value="TUBERIN"/>
    <property type="match status" value="1"/>
</dbReference>
<protein>
    <recommendedName>
        <fullName evidence="3">Rap-GAP domain-containing protein</fullName>
    </recommendedName>
</protein>
<dbReference type="AlphaFoldDB" id="A0AAW0G0F9"/>
<reference evidence="4 5" key="1">
    <citation type="submission" date="2022-09" db="EMBL/GenBank/DDBJ databases">
        <authorList>
            <person name="Palmer J.M."/>
        </authorList>
    </citation>
    <scope>NUCLEOTIDE SEQUENCE [LARGE SCALE GENOMIC DNA]</scope>
    <source>
        <strain evidence="4 5">DSM 7382</strain>
    </source>
</reference>
<dbReference type="EMBL" id="JASBNA010000024">
    <property type="protein sequence ID" value="KAK7684605.1"/>
    <property type="molecule type" value="Genomic_DNA"/>
</dbReference>
<evidence type="ECO:0000256" key="1">
    <source>
        <dbReference type="ARBA" id="ARBA00022468"/>
    </source>
</evidence>
<dbReference type="GO" id="GO:0005096">
    <property type="term" value="F:GTPase activator activity"/>
    <property type="evidence" value="ECO:0007669"/>
    <property type="project" value="UniProtKB-KW"/>
</dbReference>
<dbReference type="InterPro" id="IPR000331">
    <property type="entry name" value="Rap/Ran_GAP_dom"/>
</dbReference>
<dbReference type="GO" id="GO:0033596">
    <property type="term" value="C:TSC1-TSC2 complex"/>
    <property type="evidence" value="ECO:0007669"/>
    <property type="project" value="TreeGrafter"/>
</dbReference>
<keyword evidence="5" id="KW-1185">Reference proteome</keyword>
<dbReference type="Pfam" id="PF02145">
    <property type="entry name" value="Rap_GAP"/>
    <property type="match status" value="1"/>
</dbReference>
<feature type="region of interest" description="Disordered" evidence="2">
    <location>
        <begin position="203"/>
        <end position="248"/>
    </location>
</feature>
<feature type="region of interest" description="Disordered" evidence="2">
    <location>
        <begin position="154"/>
        <end position="182"/>
    </location>
</feature>
<evidence type="ECO:0000313" key="4">
    <source>
        <dbReference type="EMBL" id="KAK7684605.1"/>
    </source>
</evidence>
<keyword evidence="1" id="KW-0343">GTPase activation</keyword>
<feature type="compositionally biased region" description="Low complexity" evidence="2">
    <location>
        <begin position="154"/>
        <end position="166"/>
    </location>
</feature>
<sequence length="248" mass="28247">MPNNPNDKYFDLKKRHIGNNYVNIYFDESGLPFNFNLIKSQFNFLNVVISPHTITSEFSLSEEPNNKEKFFKVKTYRREGVPGVFSTCHFKLILESQLAIFIRNLVLILDDFANVWHSSGQSSYVSNWSHRVKQIRLLKDKTLKNHQILEEEQQQQQLQQLTQAASNHHHHPSSLSSAIGSDAKYNPTKDATFSFMEQLQYENTQSPPATTNLASGESTADKAIKALGRNLRPSTPAPSNPTLDKQIP</sequence>
<dbReference type="Gene3D" id="3.40.50.11210">
    <property type="entry name" value="Rap/Ran-GAP"/>
    <property type="match status" value="1"/>
</dbReference>
<feature type="domain" description="Rap-GAP" evidence="3">
    <location>
        <begin position="1"/>
        <end position="146"/>
    </location>
</feature>
<dbReference type="SUPFAM" id="SSF111347">
    <property type="entry name" value="Rap/Ran-GAP"/>
    <property type="match status" value="1"/>
</dbReference>
<dbReference type="PROSITE" id="PS50085">
    <property type="entry name" value="RAPGAP"/>
    <property type="match status" value="1"/>
</dbReference>
<dbReference type="Proteomes" id="UP001385951">
    <property type="component" value="Unassembled WGS sequence"/>
</dbReference>
<name>A0AAW0G0F9_9APHY</name>
<feature type="compositionally biased region" description="Polar residues" evidence="2">
    <location>
        <begin position="203"/>
        <end position="218"/>
    </location>
</feature>
<organism evidence="4 5">
    <name type="scientific">Cerrena zonata</name>
    <dbReference type="NCBI Taxonomy" id="2478898"/>
    <lineage>
        <taxon>Eukaryota</taxon>
        <taxon>Fungi</taxon>
        <taxon>Dikarya</taxon>
        <taxon>Basidiomycota</taxon>
        <taxon>Agaricomycotina</taxon>
        <taxon>Agaricomycetes</taxon>
        <taxon>Polyporales</taxon>
        <taxon>Cerrenaceae</taxon>
        <taxon>Cerrena</taxon>
    </lineage>
</organism>
<accession>A0AAW0G0F9</accession>
<evidence type="ECO:0000259" key="3">
    <source>
        <dbReference type="PROSITE" id="PS50085"/>
    </source>
</evidence>
<dbReference type="InterPro" id="IPR035974">
    <property type="entry name" value="Rap/Ran-GAP_sf"/>
</dbReference>
<comment type="caution">
    <text evidence="4">The sequence shown here is derived from an EMBL/GenBank/DDBJ whole genome shotgun (WGS) entry which is preliminary data.</text>
</comment>
<dbReference type="GO" id="GO:0051056">
    <property type="term" value="P:regulation of small GTPase mediated signal transduction"/>
    <property type="evidence" value="ECO:0007669"/>
    <property type="project" value="InterPro"/>
</dbReference>
<dbReference type="PANTHER" id="PTHR10063:SF0">
    <property type="entry name" value="TUBERIN"/>
    <property type="match status" value="1"/>
</dbReference>
<evidence type="ECO:0000313" key="5">
    <source>
        <dbReference type="Proteomes" id="UP001385951"/>
    </source>
</evidence>
<dbReference type="GO" id="GO:0005634">
    <property type="term" value="C:nucleus"/>
    <property type="evidence" value="ECO:0007669"/>
    <property type="project" value="InterPro"/>
</dbReference>
<evidence type="ECO:0000256" key="2">
    <source>
        <dbReference type="SAM" id="MobiDB-lite"/>
    </source>
</evidence>